<reference evidence="2 3" key="1">
    <citation type="submission" date="2023-08" db="EMBL/GenBank/DDBJ databases">
        <title>Draft genome sequence of Algoriphagus confluentis.</title>
        <authorList>
            <person name="Takatani N."/>
            <person name="Hosokawa M."/>
            <person name="Sawabe T."/>
        </authorList>
    </citation>
    <scope>NUCLEOTIDE SEQUENCE [LARGE SCALE GENOMIC DNA]</scope>
    <source>
        <strain evidence="2 3">NBRC 111222</strain>
    </source>
</reference>
<accession>A0ABQ6PMH9</accession>
<name>A0ABQ6PMH9_9BACT</name>
<dbReference type="EMBL" id="BTPD01000002">
    <property type="protein sequence ID" value="GMQ28057.1"/>
    <property type="molecule type" value="Genomic_DNA"/>
</dbReference>
<feature type="chain" id="PRO_5046851212" evidence="1">
    <location>
        <begin position="22"/>
        <end position="164"/>
    </location>
</feature>
<keyword evidence="1" id="KW-0732">Signal</keyword>
<dbReference type="RefSeq" id="WP_338222853.1">
    <property type="nucleotide sequence ID" value="NZ_BTPD01000002.1"/>
</dbReference>
<organism evidence="2 3">
    <name type="scientific">Algoriphagus confluentis</name>
    <dbReference type="NCBI Taxonomy" id="1697556"/>
    <lineage>
        <taxon>Bacteria</taxon>
        <taxon>Pseudomonadati</taxon>
        <taxon>Bacteroidota</taxon>
        <taxon>Cytophagia</taxon>
        <taxon>Cytophagales</taxon>
        <taxon>Cyclobacteriaceae</taxon>
        <taxon>Algoriphagus</taxon>
    </lineage>
</organism>
<dbReference type="Proteomes" id="UP001338309">
    <property type="component" value="Unassembled WGS sequence"/>
</dbReference>
<dbReference type="PROSITE" id="PS51257">
    <property type="entry name" value="PROKAR_LIPOPROTEIN"/>
    <property type="match status" value="1"/>
</dbReference>
<evidence type="ECO:0000256" key="1">
    <source>
        <dbReference type="SAM" id="SignalP"/>
    </source>
</evidence>
<evidence type="ECO:0000313" key="2">
    <source>
        <dbReference type="EMBL" id="GMQ28057.1"/>
    </source>
</evidence>
<evidence type="ECO:0000313" key="3">
    <source>
        <dbReference type="Proteomes" id="UP001338309"/>
    </source>
</evidence>
<comment type="caution">
    <text evidence="2">The sequence shown here is derived from an EMBL/GenBank/DDBJ whole genome shotgun (WGS) entry which is preliminary data.</text>
</comment>
<protein>
    <submittedName>
        <fullName evidence="2">Uncharacterized protein</fullName>
    </submittedName>
</protein>
<sequence>MRKLNYILLFALAIFSFSCSSEDEAPKLVEKSVTVKVEMEGDYTDYLVTFSVHSMLRGTSTFVAPVLDQPARLDWTQVVEQGNTYTLSFEPEAPTISVSSSAPIHSLGMVFNAIHLGGDTDDAFQPLSATVSVFADGEVYRQYDYEASVPGETSVPLAEEISIE</sequence>
<keyword evidence="3" id="KW-1185">Reference proteome</keyword>
<proteinExistence type="predicted"/>
<feature type="signal peptide" evidence="1">
    <location>
        <begin position="1"/>
        <end position="21"/>
    </location>
</feature>
<gene>
    <name evidence="2" type="ORF">Aconfl_07000</name>
</gene>